<feature type="region of interest" description="Disordered" evidence="12">
    <location>
        <begin position="132"/>
        <end position="151"/>
    </location>
</feature>
<dbReference type="PANTHER" id="PTHR33540">
    <property type="entry name" value="TRNA THREONYLCARBAMOYLADENOSINE BIOSYNTHESIS PROTEIN TSAE"/>
    <property type="match status" value="1"/>
</dbReference>
<comment type="similarity">
    <text evidence="2">Belongs to the TsaE family.</text>
</comment>
<evidence type="ECO:0000256" key="7">
    <source>
        <dbReference type="ARBA" id="ARBA00022741"/>
    </source>
</evidence>
<dbReference type="Gene3D" id="3.40.50.300">
    <property type="entry name" value="P-loop containing nucleotide triphosphate hydrolases"/>
    <property type="match status" value="1"/>
</dbReference>
<protein>
    <recommendedName>
        <fullName evidence="3">tRNA threonylcarbamoyladenosine biosynthesis protein TsaE</fullName>
    </recommendedName>
    <alternativeName>
        <fullName evidence="11">t(6)A37 threonylcarbamoyladenosine biosynthesis protein TsaE</fullName>
    </alternativeName>
</protein>
<evidence type="ECO:0000256" key="8">
    <source>
        <dbReference type="ARBA" id="ARBA00022840"/>
    </source>
</evidence>
<keyword evidence="7" id="KW-0547">Nucleotide-binding</keyword>
<keyword evidence="4" id="KW-0963">Cytoplasm</keyword>
<dbReference type="InterPro" id="IPR027417">
    <property type="entry name" value="P-loop_NTPase"/>
</dbReference>
<comment type="function">
    <text evidence="10">Required for the formation of a threonylcarbamoyl group on adenosine at position 37 (t(6)A37) in tRNAs that read codons beginning with adenine. Is involved in the transfer of the threonylcarbamoyl moiety of threonylcarbamoyl-AMP (TC-AMP) to the N6 group of A37, together with TsaD and TsaB. TsaE seems to play an indirect role in the t(6)A biosynthesis pathway, possibly in regulating the core enzymatic function of TsaD.</text>
</comment>
<dbReference type="RefSeq" id="WP_343904457.1">
    <property type="nucleotide sequence ID" value="NZ_BAAAIS010000002.1"/>
</dbReference>
<keyword evidence="8" id="KW-0067">ATP-binding</keyword>
<keyword evidence="5" id="KW-0819">tRNA processing</keyword>
<dbReference type="EMBL" id="JBHUFL010000002">
    <property type="protein sequence ID" value="MFD1835430.1"/>
    <property type="molecule type" value="Genomic_DNA"/>
</dbReference>
<evidence type="ECO:0000256" key="6">
    <source>
        <dbReference type="ARBA" id="ARBA00022723"/>
    </source>
</evidence>
<evidence type="ECO:0000256" key="12">
    <source>
        <dbReference type="SAM" id="MobiDB-lite"/>
    </source>
</evidence>
<evidence type="ECO:0000313" key="13">
    <source>
        <dbReference type="EMBL" id="MFD1835430.1"/>
    </source>
</evidence>
<evidence type="ECO:0000256" key="9">
    <source>
        <dbReference type="ARBA" id="ARBA00022842"/>
    </source>
</evidence>
<feature type="region of interest" description="Disordered" evidence="12">
    <location>
        <begin position="171"/>
        <end position="192"/>
    </location>
</feature>
<name>A0ABW4PZ32_9MICO</name>
<evidence type="ECO:0000256" key="4">
    <source>
        <dbReference type="ARBA" id="ARBA00022490"/>
    </source>
</evidence>
<keyword evidence="6" id="KW-0479">Metal-binding</keyword>
<comment type="subcellular location">
    <subcellularLocation>
        <location evidence="1">Cytoplasm</location>
    </subcellularLocation>
</comment>
<evidence type="ECO:0000256" key="3">
    <source>
        <dbReference type="ARBA" id="ARBA00019010"/>
    </source>
</evidence>
<dbReference type="SUPFAM" id="SSF52540">
    <property type="entry name" value="P-loop containing nucleoside triphosphate hydrolases"/>
    <property type="match status" value="1"/>
</dbReference>
<evidence type="ECO:0000256" key="1">
    <source>
        <dbReference type="ARBA" id="ARBA00004496"/>
    </source>
</evidence>
<keyword evidence="14" id="KW-1185">Reference proteome</keyword>
<keyword evidence="9" id="KW-0460">Magnesium</keyword>
<reference evidence="14" key="1">
    <citation type="journal article" date="2019" name="Int. J. Syst. Evol. Microbiol.">
        <title>The Global Catalogue of Microorganisms (GCM) 10K type strain sequencing project: providing services to taxonomists for standard genome sequencing and annotation.</title>
        <authorList>
            <consortium name="The Broad Institute Genomics Platform"/>
            <consortium name="The Broad Institute Genome Sequencing Center for Infectious Disease"/>
            <person name="Wu L."/>
            <person name="Ma J."/>
        </authorList>
    </citation>
    <scope>NUCLEOTIDE SEQUENCE [LARGE SCALE GENOMIC DNA]</scope>
    <source>
        <strain evidence="14">JCM 11650</strain>
    </source>
</reference>
<dbReference type="Pfam" id="PF02367">
    <property type="entry name" value="TsaE"/>
    <property type="match status" value="1"/>
</dbReference>
<comment type="caution">
    <text evidence="13">The sequence shown here is derived from an EMBL/GenBank/DDBJ whole genome shotgun (WGS) entry which is preliminary data.</text>
</comment>
<dbReference type="InterPro" id="IPR003442">
    <property type="entry name" value="T6A_TsaE"/>
</dbReference>
<evidence type="ECO:0000256" key="5">
    <source>
        <dbReference type="ARBA" id="ARBA00022694"/>
    </source>
</evidence>
<feature type="compositionally biased region" description="Low complexity" evidence="12">
    <location>
        <begin position="175"/>
        <end position="185"/>
    </location>
</feature>
<gene>
    <name evidence="13" type="primary">tsaE</name>
    <name evidence="13" type="ORF">ACFSDA_10125</name>
</gene>
<proteinExistence type="inferred from homology"/>
<organism evidence="13 14">
    <name type="scientific">Brachybacterium rhamnosum</name>
    <dbReference type="NCBI Taxonomy" id="173361"/>
    <lineage>
        <taxon>Bacteria</taxon>
        <taxon>Bacillati</taxon>
        <taxon>Actinomycetota</taxon>
        <taxon>Actinomycetes</taxon>
        <taxon>Micrococcales</taxon>
        <taxon>Dermabacteraceae</taxon>
        <taxon>Brachybacterium</taxon>
    </lineage>
</organism>
<evidence type="ECO:0000256" key="11">
    <source>
        <dbReference type="ARBA" id="ARBA00032441"/>
    </source>
</evidence>
<evidence type="ECO:0000313" key="14">
    <source>
        <dbReference type="Proteomes" id="UP001597280"/>
    </source>
</evidence>
<evidence type="ECO:0000256" key="2">
    <source>
        <dbReference type="ARBA" id="ARBA00007599"/>
    </source>
</evidence>
<dbReference type="Proteomes" id="UP001597280">
    <property type="component" value="Unassembled WGS sequence"/>
</dbReference>
<evidence type="ECO:0000256" key="10">
    <source>
        <dbReference type="ARBA" id="ARBA00024908"/>
    </source>
</evidence>
<accession>A0ABW4PZ32</accession>
<sequence length="192" mass="20354">MTTLCVATDRAEGTRTLARALAGVLRAGDLLVLDGPLGAGKTTFTQGLGAGLDVRGPVASPTFVIERVHPALSGGPDLVHVDAYRLGAGEDLDDLDLEADLDRAVTVIEWGRGRVEHLVESWLLVELERPEIWDGDPEDPEEPRTIRLTPQGPRWVATASGDLAETLRSAGLSVTTTTAPTAAIAAEDEESR</sequence>
<dbReference type="PANTHER" id="PTHR33540:SF2">
    <property type="entry name" value="TRNA THREONYLCARBAMOYLADENOSINE BIOSYNTHESIS PROTEIN TSAE"/>
    <property type="match status" value="1"/>
</dbReference>
<dbReference type="NCBIfam" id="TIGR00150">
    <property type="entry name" value="T6A_YjeE"/>
    <property type="match status" value="1"/>
</dbReference>